<feature type="transmembrane region" description="Helical" evidence="1">
    <location>
        <begin position="260"/>
        <end position="277"/>
    </location>
</feature>
<sequence length="524" mass="57865">MRRIVEELEVRGGTPLWLQPQVALGLAVAALVWVVVRCAWVSDDAYITFRTVDNLLHGYGLTWNVGERVQAYTHPLWMFLMAVLAGVTGEVFLTSIGLSVAVTLLSLWVLARKVALNLWTAAAAVGMLALSKAFVDYSTSGLENPLTHLLLAVFFLLLIKERGLLWLALCTALLMVNRMDTVLLVAPALAVAFWREKGGWARKTGLVAAGLLPFWLWEGFSAVYYGFLVPNTAFAKLGTGIGAWESAQHGLFYLLNSLRLDPLTLVLICCGALLGLRSRDWRKAALAAGAVLYVAYVVKIGGDFMSGRFLTAPLLVAVMLLATFPLPKRLLAAALLLGVTSPYAPLWSGADYGLQRADVIDRHGIADERAFYYSHAGLLRVREPDHPWAEEGKRASTSGYPVQVKATVGYYGYYAGPGVQIIDPFALGDPLLARLPFFYKADWRVGHFERVLPRGYAETLRTGENRLADKNLARYYDKLALITRGDLLSQERLAAVWEMNRGAYEHWIDQEAYKTGAAIGVKRR</sequence>
<name>A0A1Y0IM96_9BACL</name>
<dbReference type="RefSeq" id="WP_087456780.1">
    <property type="nucleotide sequence ID" value="NZ_CP021434.1"/>
</dbReference>
<feature type="transmembrane region" description="Helical" evidence="1">
    <location>
        <begin position="308"/>
        <end position="326"/>
    </location>
</feature>
<feature type="transmembrane region" description="Helical" evidence="1">
    <location>
        <begin position="116"/>
        <end position="135"/>
    </location>
</feature>
<keyword evidence="3" id="KW-1185">Reference proteome</keyword>
<keyword evidence="1" id="KW-0812">Transmembrane</keyword>
<evidence type="ECO:0008006" key="4">
    <source>
        <dbReference type="Google" id="ProtNLM"/>
    </source>
</evidence>
<dbReference type="Proteomes" id="UP000195437">
    <property type="component" value="Chromosome"/>
</dbReference>
<dbReference type="OrthoDB" id="344788at2"/>
<keyword evidence="1" id="KW-0472">Membrane</keyword>
<evidence type="ECO:0000256" key="1">
    <source>
        <dbReference type="SAM" id="Phobius"/>
    </source>
</evidence>
<feature type="transmembrane region" description="Helical" evidence="1">
    <location>
        <begin position="142"/>
        <end position="159"/>
    </location>
</feature>
<gene>
    <name evidence="2" type="ORF">CBW65_10595</name>
</gene>
<evidence type="ECO:0000313" key="3">
    <source>
        <dbReference type="Proteomes" id="UP000195437"/>
    </source>
</evidence>
<proteinExistence type="predicted"/>
<feature type="transmembrane region" description="Helical" evidence="1">
    <location>
        <begin position="20"/>
        <end position="40"/>
    </location>
</feature>
<dbReference type="EMBL" id="CP021434">
    <property type="protein sequence ID" value="ARU61400.1"/>
    <property type="molecule type" value="Genomic_DNA"/>
</dbReference>
<organism evidence="2 3">
    <name type="scientific">Tumebacillus avium</name>
    <dbReference type="NCBI Taxonomy" id="1903704"/>
    <lineage>
        <taxon>Bacteria</taxon>
        <taxon>Bacillati</taxon>
        <taxon>Bacillota</taxon>
        <taxon>Bacilli</taxon>
        <taxon>Bacillales</taxon>
        <taxon>Alicyclobacillaceae</taxon>
        <taxon>Tumebacillus</taxon>
    </lineage>
</organism>
<feature type="transmembrane region" description="Helical" evidence="1">
    <location>
        <begin position="77"/>
        <end position="110"/>
    </location>
</feature>
<accession>A0A1Y0IM96</accession>
<dbReference type="KEGG" id="tum:CBW65_10595"/>
<evidence type="ECO:0000313" key="2">
    <source>
        <dbReference type="EMBL" id="ARU61400.1"/>
    </source>
</evidence>
<protein>
    <recommendedName>
        <fullName evidence="4">Glycosyltransferase RgtA/B/C/D-like domain-containing protein</fullName>
    </recommendedName>
</protein>
<keyword evidence="1" id="KW-1133">Transmembrane helix</keyword>
<feature type="transmembrane region" description="Helical" evidence="1">
    <location>
        <begin position="206"/>
        <end position="227"/>
    </location>
</feature>
<dbReference type="AlphaFoldDB" id="A0A1Y0IM96"/>
<reference evidence="3" key="1">
    <citation type="submission" date="2017-05" db="EMBL/GenBank/DDBJ databases">
        <authorList>
            <person name="Sung H."/>
        </authorList>
    </citation>
    <scope>NUCLEOTIDE SEQUENCE [LARGE SCALE GENOMIC DNA]</scope>
    <source>
        <strain evidence="3">AR23208</strain>
    </source>
</reference>